<dbReference type="Pfam" id="PF00578">
    <property type="entry name" value="AhpC-TSA"/>
    <property type="match status" value="1"/>
</dbReference>
<evidence type="ECO:0000313" key="3">
    <source>
        <dbReference type="EMBL" id="SNR41487.1"/>
    </source>
</evidence>
<sequence length="244" mass="27242">MIQQYAFGVLFLGVSVAAHAQQVVRYRSTNNKLYTEAQVDSMVAARNQKMEAQGLDMRFAKKVTATQTQGDTTVHTFGLTGASKAVLESQARYASFIGKPLPPFSLPDVQGKMVHSDQLRGQPVVINMWFTTCAPCIAEIPALNQFKAGHPSVVFLAMTYEGKDKVLPFLQKRRFAFRQVADAKAYCALFTQQYPISIFVDRQGLVRQILQALPMRYDVATKQLTEDVNPAEFQASLQIIELNK</sequence>
<dbReference type="AlphaFoldDB" id="A0A238W503"/>
<feature type="domain" description="Thioredoxin" evidence="2">
    <location>
        <begin position="95"/>
        <end position="233"/>
    </location>
</feature>
<gene>
    <name evidence="3" type="ORF">SAMN06269173_102225</name>
</gene>
<name>A0A238W503_9BACT</name>
<keyword evidence="3" id="KW-0413">Isomerase</keyword>
<dbReference type="Gene3D" id="3.40.30.10">
    <property type="entry name" value="Glutaredoxin"/>
    <property type="match status" value="1"/>
</dbReference>
<proteinExistence type="predicted"/>
<accession>A0A238W503</accession>
<dbReference type="InterPro" id="IPR036249">
    <property type="entry name" value="Thioredoxin-like_sf"/>
</dbReference>
<feature type="signal peptide" evidence="1">
    <location>
        <begin position="1"/>
        <end position="20"/>
    </location>
</feature>
<keyword evidence="1" id="KW-0732">Signal</keyword>
<dbReference type="GO" id="GO:0016853">
    <property type="term" value="F:isomerase activity"/>
    <property type="evidence" value="ECO:0007669"/>
    <property type="project" value="UniProtKB-KW"/>
</dbReference>
<protein>
    <submittedName>
        <fullName evidence="3">Thiol-disulfide isomerase or thioredoxin</fullName>
    </submittedName>
</protein>
<reference evidence="4" key="1">
    <citation type="submission" date="2017-06" db="EMBL/GenBank/DDBJ databases">
        <authorList>
            <person name="Varghese N."/>
            <person name="Submissions S."/>
        </authorList>
    </citation>
    <scope>NUCLEOTIDE SEQUENCE [LARGE SCALE GENOMIC DNA]</scope>
    <source>
        <strain evidence="4">DSM 28041</strain>
    </source>
</reference>
<dbReference type="CDD" id="cd02966">
    <property type="entry name" value="TlpA_like_family"/>
    <property type="match status" value="1"/>
</dbReference>
<dbReference type="InterPro" id="IPR000866">
    <property type="entry name" value="AhpC/TSA"/>
</dbReference>
<dbReference type="Proteomes" id="UP000198310">
    <property type="component" value="Unassembled WGS sequence"/>
</dbReference>
<dbReference type="SUPFAM" id="SSF52833">
    <property type="entry name" value="Thioredoxin-like"/>
    <property type="match status" value="1"/>
</dbReference>
<evidence type="ECO:0000313" key="4">
    <source>
        <dbReference type="Proteomes" id="UP000198310"/>
    </source>
</evidence>
<dbReference type="InterPro" id="IPR013766">
    <property type="entry name" value="Thioredoxin_domain"/>
</dbReference>
<dbReference type="EMBL" id="FZNS01000002">
    <property type="protein sequence ID" value="SNR41487.1"/>
    <property type="molecule type" value="Genomic_DNA"/>
</dbReference>
<dbReference type="PANTHER" id="PTHR42852:SF13">
    <property type="entry name" value="PROTEIN DIPZ"/>
    <property type="match status" value="1"/>
</dbReference>
<dbReference type="PANTHER" id="PTHR42852">
    <property type="entry name" value="THIOL:DISULFIDE INTERCHANGE PROTEIN DSBE"/>
    <property type="match status" value="1"/>
</dbReference>
<dbReference type="RefSeq" id="WP_089331899.1">
    <property type="nucleotide sequence ID" value="NZ_FZNS01000002.1"/>
</dbReference>
<evidence type="ECO:0000256" key="1">
    <source>
        <dbReference type="SAM" id="SignalP"/>
    </source>
</evidence>
<dbReference type="GO" id="GO:0016491">
    <property type="term" value="F:oxidoreductase activity"/>
    <property type="evidence" value="ECO:0007669"/>
    <property type="project" value="InterPro"/>
</dbReference>
<dbReference type="InterPro" id="IPR050553">
    <property type="entry name" value="Thioredoxin_ResA/DsbE_sf"/>
</dbReference>
<dbReference type="PROSITE" id="PS51352">
    <property type="entry name" value="THIOREDOXIN_2"/>
    <property type="match status" value="1"/>
</dbReference>
<organism evidence="3 4">
    <name type="scientific">Hymenobacter mucosus</name>
    <dbReference type="NCBI Taxonomy" id="1411120"/>
    <lineage>
        <taxon>Bacteria</taxon>
        <taxon>Pseudomonadati</taxon>
        <taxon>Bacteroidota</taxon>
        <taxon>Cytophagia</taxon>
        <taxon>Cytophagales</taxon>
        <taxon>Hymenobacteraceae</taxon>
        <taxon>Hymenobacter</taxon>
    </lineage>
</organism>
<feature type="chain" id="PRO_5013008990" evidence="1">
    <location>
        <begin position="21"/>
        <end position="244"/>
    </location>
</feature>
<dbReference type="GO" id="GO:0016209">
    <property type="term" value="F:antioxidant activity"/>
    <property type="evidence" value="ECO:0007669"/>
    <property type="project" value="InterPro"/>
</dbReference>
<evidence type="ECO:0000259" key="2">
    <source>
        <dbReference type="PROSITE" id="PS51352"/>
    </source>
</evidence>
<keyword evidence="4" id="KW-1185">Reference proteome</keyword>